<name>A0A7T5UEJ7_9CAUD</name>
<dbReference type="EMBL" id="MW343794">
    <property type="protein sequence ID" value="QQG33696.1"/>
    <property type="molecule type" value="Genomic_DNA"/>
</dbReference>
<dbReference type="Pfam" id="PF08443">
    <property type="entry name" value="RimK"/>
    <property type="match status" value="1"/>
</dbReference>
<feature type="region of interest" description="Disordered" evidence="1">
    <location>
        <begin position="283"/>
        <end position="344"/>
    </location>
</feature>
<dbReference type="Gene3D" id="3.30.470.20">
    <property type="entry name" value="ATP-grasp fold, B domain"/>
    <property type="match status" value="1"/>
</dbReference>
<protein>
    <submittedName>
        <fullName evidence="3">ATP-grasp enzyme</fullName>
    </submittedName>
</protein>
<dbReference type="PROSITE" id="PS50975">
    <property type="entry name" value="ATP_GRASP"/>
    <property type="match status" value="1"/>
</dbReference>
<dbReference type="GO" id="GO:0046872">
    <property type="term" value="F:metal ion binding"/>
    <property type="evidence" value="ECO:0007669"/>
    <property type="project" value="InterPro"/>
</dbReference>
<organism evidence="3 4">
    <name type="scientific">Cronobacter phage A24</name>
    <dbReference type="NCBI Taxonomy" id="2795745"/>
    <lineage>
        <taxon>Viruses</taxon>
        <taxon>Duplodnaviria</taxon>
        <taxon>Heunggongvirae</taxon>
        <taxon>Uroviricota</taxon>
        <taxon>Caudoviricetes</taxon>
        <taxon>Grimontviridae</taxon>
        <taxon>Crifsvirus</taxon>
        <taxon>Crifsvirus A24</taxon>
    </lineage>
</organism>
<dbReference type="GO" id="GO:0005524">
    <property type="term" value="F:ATP binding"/>
    <property type="evidence" value="ECO:0007669"/>
    <property type="project" value="InterPro"/>
</dbReference>
<dbReference type="InterPro" id="IPR013651">
    <property type="entry name" value="ATP-grasp_RimK-type"/>
</dbReference>
<dbReference type="KEGG" id="vg:77948206"/>
<accession>A0A7T5UEJ7</accession>
<feature type="domain" description="ATP-grasp" evidence="2">
    <location>
        <begin position="82"/>
        <end position="275"/>
    </location>
</feature>
<evidence type="ECO:0000313" key="3">
    <source>
        <dbReference type="EMBL" id="QQG33696.1"/>
    </source>
</evidence>
<keyword evidence="4" id="KW-1185">Reference proteome</keyword>
<feature type="compositionally biased region" description="Low complexity" evidence="1">
    <location>
        <begin position="289"/>
        <end position="298"/>
    </location>
</feature>
<dbReference type="InterPro" id="IPR011761">
    <property type="entry name" value="ATP-grasp"/>
</dbReference>
<dbReference type="SUPFAM" id="SSF56059">
    <property type="entry name" value="Glutathione synthetase ATP-binding domain-like"/>
    <property type="match status" value="1"/>
</dbReference>
<proteinExistence type="predicted"/>
<sequence>MARLAIFSHAPSDSVNALKAHLSIEGVDLIKIKRENSRFLGRDGDLIINYGSSAFPMNRVGRGRLLNNPEAVGLSSNKLRAFQRFEQAGVKTVEWTADYAQAATWVREGGMVYARTTLQGHSGAGIVIGYGNPAGVGDAGDVQVVSTLPRAQLYTKAILQERREFRIHVMNGVITYVQQKRRRDGFRENENYSNLVRNHHTGWIYATQNADVCDEAKREAVKAIEALGLDFGAVDVITRRGEAWVLEVNTAPGMSGTNLETYATNFQRILNGQALEGEVVDMSIPVEATNDNSNTRNDSNSRRRNTQPQQSEPTPAPVATPAPAAPTEAPVSTTTTRDANGTPLINNGVYKLVVDDHETVGKFIADCDHFEILGWEVPVEREDATIGESLCTLN</sequence>
<dbReference type="RefSeq" id="YP_010671944.1">
    <property type="nucleotide sequence ID" value="NC_070973.1"/>
</dbReference>
<evidence type="ECO:0000313" key="4">
    <source>
        <dbReference type="Proteomes" id="UP000595896"/>
    </source>
</evidence>
<feature type="compositionally biased region" description="Low complexity" evidence="1">
    <location>
        <begin position="325"/>
        <end position="336"/>
    </location>
</feature>
<feature type="compositionally biased region" description="Pro residues" evidence="1">
    <location>
        <begin position="314"/>
        <end position="324"/>
    </location>
</feature>
<evidence type="ECO:0000259" key="2">
    <source>
        <dbReference type="PROSITE" id="PS50975"/>
    </source>
</evidence>
<reference evidence="3 4" key="1">
    <citation type="submission" date="2020-12" db="EMBL/GenBank/DDBJ databases">
        <authorList>
            <person name="Luo D."/>
            <person name="Li C."/>
            <person name="Zeng H."/>
        </authorList>
    </citation>
    <scope>NUCLEOTIDE SEQUENCE [LARGE SCALE GENOMIC DNA]</scope>
</reference>
<dbReference type="Proteomes" id="UP000595896">
    <property type="component" value="Segment"/>
</dbReference>
<dbReference type="GeneID" id="77948206"/>
<evidence type="ECO:0000256" key="1">
    <source>
        <dbReference type="SAM" id="MobiDB-lite"/>
    </source>
</evidence>